<proteinExistence type="predicted"/>
<dbReference type="Proteomes" id="UP000789366">
    <property type="component" value="Unassembled WGS sequence"/>
</dbReference>
<accession>A0ACA9QXI6</accession>
<keyword evidence="2" id="KW-1185">Reference proteome</keyword>
<comment type="caution">
    <text evidence="1">The sequence shown here is derived from an EMBL/GenBank/DDBJ whole genome shotgun (WGS) entry which is preliminary data.</text>
</comment>
<evidence type="ECO:0000313" key="1">
    <source>
        <dbReference type="EMBL" id="CAG8768567.1"/>
    </source>
</evidence>
<reference evidence="1" key="1">
    <citation type="submission" date="2021-06" db="EMBL/GenBank/DDBJ databases">
        <authorList>
            <person name="Kallberg Y."/>
            <person name="Tangrot J."/>
            <person name="Rosling A."/>
        </authorList>
    </citation>
    <scope>NUCLEOTIDE SEQUENCE</scope>
    <source>
        <strain evidence="1">28 12/20/2015</strain>
    </source>
</reference>
<gene>
    <name evidence="1" type="ORF">SPELUC_LOCUS15628</name>
</gene>
<feature type="non-terminal residue" evidence="1">
    <location>
        <position position="1"/>
    </location>
</feature>
<protein>
    <submittedName>
        <fullName evidence="1">11332_t:CDS:1</fullName>
    </submittedName>
</protein>
<organism evidence="1 2">
    <name type="scientific">Cetraspora pellucida</name>
    <dbReference type="NCBI Taxonomy" id="1433469"/>
    <lineage>
        <taxon>Eukaryota</taxon>
        <taxon>Fungi</taxon>
        <taxon>Fungi incertae sedis</taxon>
        <taxon>Mucoromycota</taxon>
        <taxon>Glomeromycotina</taxon>
        <taxon>Glomeromycetes</taxon>
        <taxon>Diversisporales</taxon>
        <taxon>Gigasporaceae</taxon>
        <taxon>Cetraspora</taxon>
    </lineage>
</organism>
<dbReference type="EMBL" id="CAJVPW010052637">
    <property type="protein sequence ID" value="CAG8768567.1"/>
    <property type="molecule type" value="Genomic_DNA"/>
</dbReference>
<evidence type="ECO:0000313" key="2">
    <source>
        <dbReference type="Proteomes" id="UP000789366"/>
    </source>
</evidence>
<feature type="non-terminal residue" evidence="1">
    <location>
        <position position="46"/>
    </location>
</feature>
<name>A0ACA9QXI6_9GLOM</name>
<sequence>RRSLRHLVGVLLECVVNFGIIVFGDIVTGVVIKLRAVIIGAVIATS</sequence>